<organism evidence="6 7">
    <name type="scientific">Curtobacterium luteum</name>
    <dbReference type="NCBI Taxonomy" id="33881"/>
    <lineage>
        <taxon>Bacteria</taxon>
        <taxon>Bacillati</taxon>
        <taxon>Actinomycetota</taxon>
        <taxon>Actinomycetes</taxon>
        <taxon>Micrococcales</taxon>
        <taxon>Microbacteriaceae</taxon>
        <taxon>Curtobacterium</taxon>
    </lineage>
</organism>
<evidence type="ECO:0000256" key="3">
    <source>
        <dbReference type="ARBA" id="ARBA00023004"/>
    </source>
</evidence>
<dbReference type="Gene3D" id="3.60.21.10">
    <property type="match status" value="1"/>
</dbReference>
<reference evidence="6" key="1">
    <citation type="journal article" date="2014" name="Int. J. Syst. Evol. Microbiol.">
        <title>Complete genome sequence of Corynebacterium casei LMG S-19264T (=DSM 44701T), isolated from a smear-ripened cheese.</title>
        <authorList>
            <consortium name="US DOE Joint Genome Institute (JGI-PGF)"/>
            <person name="Walter F."/>
            <person name="Albersmeier A."/>
            <person name="Kalinowski J."/>
            <person name="Ruckert C."/>
        </authorList>
    </citation>
    <scope>NUCLEOTIDE SEQUENCE</scope>
    <source>
        <strain evidence="6">JCM 1480</strain>
    </source>
</reference>
<evidence type="ECO:0000256" key="1">
    <source>
        <dbReference type="ARBA" id="ARBA00022723"/>
    </source>
</evidence>
<dbReference type="InterPro" id="IPR004843">
    <property type="entry name" value="Calcineurin-like_PHP"/>
</dbReference>
<keyword evidence="2 6" id="KW-0378">Hydrolase</keyword>
<dbReference type="PANTHER" id="PTHR42988">
    <property type="entry name" value="PHOSPHOHYDROLASE"/>
    <property type="match status" value="1"/>
</dbReference>
<evidence type="ECO:0000256" key="4">
    <source>
        <dbReference type="ARBA" id="ARBA00025742"/>
    </source>
</evidence>
<name>A0A8H9KXE5_9MICO</name>
<feature type="domain" description="Calcineurin-like phosphoesterase" evidence="5">
    <location>
        <begin position="19"/>
        <end position="232"/>
    </location>
</feature>
<dbReference type="Pfam" id="PF00149">
    <property type="entry name" value="Metallophos"/>
    <property type="match status" value="1"/>
</dbReference>
<evidence type="ECO:0000313" key="7">
    <source>
        <dbReference type="Proteomes" id="UP000648535"/>
    </source>
</evidence>
<protein>
    <submittedName>
        <fullName evidence="6">Phosphohydrolase</fullName>
    </submittedName>
</protein>
<dbReference type="SUPFAM" id="SSF56300">
    <property type="entry name" value="Metallo-dependent phosphatases"/>
    <property type="match status" value="1"/>
</dbReference>
<comment type="similarity">
    <text evidence="4">Belongs to the cyclic nucleotide phosphodiesterase class-III family.</text>
</comment>
<sequence length="313" mass="32221">MIDPPTSVTAMQPLAPGSLRILHLSDTHLTGDGALHQGSTDTTAALDAVLASAEGVPDVGLVVVSGDVSEDGTPASYTRLRERVGGWAERHAAALVTVPGNHDLREGFRQVLANGHVLGEGGRPLAHTLEYLPPSVPVSGQSVVAGRRVVTVDTSVPGSGYGLIADEALDRLRRALSDGEPSDGGSVVVLHHPPLPAPTALHEALRLRNAEAFADAIRGTDVRLVLGGHHHHHSAGSIAGVPVLVAPGVANDTDVVGAYDEESAHIDAGYLVVDLAADGSVWSSPVRVPRPDTDPLAFHLGADAVTRIIDAAG</sequence>
<keyword evidence="1" id="KW-0479">Metal-binding</keyword>
<accession>A0A8H9KXE5</accession>
<keyword evidence="3" id="KW-0408">Iron</keyword>
<dbReference type="GO" id="GO:0046872">
    <property type="term" value="F:metal ion binding"/>
    <property type="evidence" value="ECO:0007669"/>
    <property type="project" value="UniProtKB-KW"/>
</dbReference>
<dbReference type="PANTHER" id="PTHR42988:SF2">
    <property type="entry name" value="CYCLIC NUCLEOTIDE PHOSPHODIESTERASE CBUA0032-RELATED"/>
    <property type="match status" value="1"/>
</dbReference>
<gene>
    <name evidence="6" type="ORF">GCM10009769_08120</name>
</gene>
<dbReference type="InterPro" id="IPR050884">
    <property type="entry name" value="CNP_phosphodiesterase-III"/>
</dbReference>
<comment type="caution">
    <text evidence="6">The sequence shown here is derived from an EMBL/GenBank/DDBJ whole genome shotgun (WGS) entry which is preliminary data.</text>
</comment>
<dbReference type="InterPro" id="IPR029052">
    <property type="entry name" value="Metallo-depent_PP-like"/>
</dbReference>
<reference evidence="6" key="2">
    <citation type="submission" date="2020-09" db="EMBL/GenBank/DDBJ databases">
        <authorList>
            <person name="Sun Q."/>
            <person name="Ohkuma M."/>
        </authorList>
    </citation>
    <scope>NUCLEOTIDE SEQUENCE</scope>
    <source>
        <strain evidence="6">JCM 1480</strain>
    </source>
</reference>
<proteinExistence type="inferred from homology"/>
<dbReference type="GO" id="GO:0016787">
    <property type="term" value="F:hydrolase activity"/>
    <property type="evidence" value="ECO:0007669"/>
    <property type="project" value="UniProtKB-KW"/>
</dbReference>
<evidence type="ECO:0000259" key="5">
    <source>
        <dbReference type="Pfam" id="PF00149"/>
    </source>
</evidence>
<dbReference type="EMBL" id="BMOI01000002">
    <property type="protein sequence ID" value="GGK92324.1"/>
    <property type="molecule type" value="Genomic_DNA"/>
</dbReference>
<dbReference type="Proteomes" id="UP000648535">
    <property type="component" value="Unassembled WGS sequence"/>
</dbReference>
<evidence type="ECO:0000313" key="6">
    <source>
        <dbReference type="EMBL" id="GGK92324.1"/>
    </source>
</evidence>
<dbReference type="AlphaFoldDB" id="A0A8H9KXE5"/>
<evidence type="ECO:0000256" key="2">
    <source>
        <dbReference type="ARBA" id="ARBA00022801"/>
    </source>
</evidence>